<dbReference type="STRING" id="27342.A0A0H2SA17"/>
<dbReference type="PANTHER" id="PTHR12320">
    <property type="entry name" value="PROTEIN PHOSPHATASE 2C"/>
    <property type="match status" value="1"/>
</dbReference>
<comment type="cofactor">
    <cofactor evidence="1">
        <name>Mn(2+)</name>
        <dbReference type="ChEBI" id="CHEBI:29035"/>
    </cofactor>
</comment>
<dbReference type="InterPro" id="IPR039123">
    <property type="entry name" value="PPTC7"/>
</dbReference>
<dbReference type="SMART" id="SM00332">
    <property type="entry name" value="PP2Cc"/>
    <property type="match status" value="1"/>
</dbReference>
<keyword evidence="1" id="KW-0378">Hydrolase</keyword>
<comment type="catalytic activity">
    <reaction evidence="1">
        <text>O-phospho-L-threonyl-[protein] + H2O = L-threonyl-[protein] + phosphate</text>
        <dbReference type="Rhea" id="RHEA:47004"/>
        <dbReference type="Rhea" id="RHEA-COMP:11060"/>
        <dbReference type="Rhea" id="RHEA-COMP:11605"/>
        <dbReference type="ChEBI" id="CHEBI:15377"/>
        <dbReference type="ChEBI" id="CHEBI:30013"/>
        <dbReference type="ChEBI" id="CHEBI:43474"/>
        <dbReference type="ChEBI" id="CHEBI:61977"/>
        <dbReference type="EC" id="3.1.3.16"/>
    </reaction>
</comment>
<dbReference type="FunCoup" id="A0A0H2SA17">
    <property type="interactions" value="231"/>
</dbReference>
<sequence length="343" mass="38472">MLAALPTATRSRGRLQFQHLLRRNYTTAPRPYKIHVGASFAGKPPELRPKIKRKFSADVPENEKITAWRDKTLQIKKAFPSDDIGEDFFYIQEMRNQSGVSFGVADGVGGWVDVGVDPSVFSQALMYHAHRYSRNAWAGEPEIDPMQNYEEREQVEGWELTPEECLELAYGGVQRERSVEAGSSTACIININAASGVLRSANLGDSGFSIIRSSSMLHVQAPQTHFFNCPKQLSKLPAGTSQYDRAFVDSPQEADTYEVKLRDGDLVVAYTDGFSDNVFNHELLQAWALVRRQSATESDQVQLLADKLVQYARVCMVNRHRVSPFEVNAKRSGMFFKGGKIDE</sequence>
<dbReference type="InterPro" id="IPR036457">
    <property type="entry name" value="PPM-type-like_dom_sf"/>
</dbReference>
<dbReference type="AlphaFoldDB" id="A0A0H2SA17"/>
<keyword evidence="1" id="KW-0460">Magnesium</keyword>
<organism evidence="3 4">
    <name type="scientific">Schizopora paradoxa</name>
    <dbReference type="NCBI Taxonomy" id="27342"/>
    <lineage>
        <taxon>Eukaryota</taxon>
        <taxon>Fungi</taxon>
        <taxon>Dikarya</taxon>
        <taxon>Basidiomycota</taxon>
        <taxon>Agaricomycotina</taxon>
        <taxon>Agaricomycetes</taxon>
        <taxon>Hymenochaetales</taxon>
        <taxon>Schizoporaceae</taxon>
        <taxon>Schizopora</taxon>
    </lineage>
</organism>
<reference evidence="3 4" key="1">
    <citation type="submission" date="2015-04" db="EMBL/GenBank/DDBJ databases">
        <title>Complete genome sequence of Schizopora paradoxa KUC8140, a cosmopolitan wood degrader in East Asia.</title>
        <authorList>
            <consortium name="DOE Joint Genome Institute"/>
            <person name="Min B."/>
            <person name="Park H."/>
            <person name="Jang Y."/>
            <person name="Kim J.-J."/>
            <person name="Kim K.H."/>
            <person name="Pangilinan J."/>
            <person name="Lipzen A."/>
            <person name="Riley R."/>
            <person name="Grigoriev I.V."/>
            <person name="Spatafora J.W."/>
            <person name="Choi I.-G."/>
        </authorList>
    </citation>
    <scope>NUCLEOTIDE SEQUENCE [LARGE SCALE GENOMIC DNA]</scope>
    <source>
        <strain evidence="3 4">KUC8140</strain>
    </source>
</reference>
<protein>
    <recommendedName>
        <fullName evidence="1">Protein phosphatase</fullName>
        <ecNumber evidence="1">3.1.3.16</ecNumber>
    </recommendedName>
</protein>
<dbReference type="OrthoDB" id="60843at2759"/>
<proteinExistence type="inferred from homology"/>
<dbReference type="GO" id="GO:0004722">
    <property type="term" value="F:protein serine/threonine phosphatase activity"/>
    <property type="evidence" value="ECO:0007669"/>
    <property type="project" value="UniProtKB-EC"/>
</dbReference>
<evidence type="ECO:0000313" key="4">
    <source>
        <dbReference type="Proteomes" id="UP000053477"/>
    </source>
</evidence>
<keyword evidence="1" id="KW-0464">Manganese</keyword>
<accession>A0A0H2SA17</accession>
<evidence type="ECO:0000259" key="2">
    <source>
        <dbReference type="PROSITE" id="PS51746"/>
    </source>
</evidence>
<gene>
    <name evidence="3" type="ORF">SCHPADRAFT_112223</name>
</gene>
<keyword evidence="4" id="KW-1185">Reference proteome</keyword>
<feature type="domain" description="PPM-type phosphatase" evidence="2">
    <location>
        <begin position="67"/>
        <end position="343"/>
    </location>
</feature>
<dbReference type="Proteomes" id="UP000053477">
    <property type="component" value="Unassembled WGS sequence"/>
</dbReference>
<comment type="catalytic activity">
    <reaction evidence="1">
        <text>O-phospho-L-seryl-[protein] + H2O = L-seryl-[protein] + phosphate</text>
        <dbReference type="Rhea" id="RHEA:20629"/>
        <dbReference type="Rhea" id="RHEA-COMP:9863"/>
        <dbReference type="Rhea" id="RHEA-COMP:11604"/>
        <dbReference type="ChEBI" id="CHEBI:15377"/>
        <dbReference type="ChEBI" id="CHEBI:29999"/>
        <dbReference type="ChEBI" id="CHEBI:43474"/>
        <dbReference type="ChEBI" id="CHEBI:83421"/>
        <dbReference type="EC" id="3.1.3.16"/>
    </reaction>
</comment>
<evidence type="ECO:0000256" key="1">
    <source>
        <dbReference type="RuleBase" id="RU366020"/>
    </source>
</evidence>
<keyword evidence="1" id="KW-0904">Protein phosphatase</keyword>
<dbReference type="InterPro" id="IPR001932">
    <property type="entry name" value="PPM-type_phosphatase-like_dom"/>
</dbReference>
<dbReference type="SUPFAM" id="SSF81606">
    <property type="entry name" value="PP2C-like"/>
    <property type="match status" value="1"/>
</dbReference>
<name>A0A0H2SA17_9AGAM</name>
<comment type="cofactor">
    <cofactor evidence="1">
        <name>Mg(2+)</name>
        <dbReference type="ChEBI" id="CHEBI:18420"/>
    </cofactor>
</comment>
<keyword evidence="1" id="KW-0479">Metal-binding</keyword>
<evidence type="ECO:0000313" key="3">
    <source>
        <dbReference type="EMBL" id="KLO18538.1"/>
    </source>
</evidence>
<dbReference type="PROSITE" id="PS51746">
    <property type="entry name" value="PPM_2"/>
    <property type="match status" value="1"/>
</dbReference>
<dbReference type="GO" id="GO:0046872">
    <property type="term" value="F:metal ion binding"/>
    <property type="evidence" value="ECO:0007669"/>
    <property type="project" value="UniProtKB-UniRule"/>
</dbReference>
<comment type="similarity">
    <text evidence="1">Belongs to the PP2C family.</text>
</comment>
<dbReference type="PANTHER" id="PTHR12320:SF1">
    <property type="entry name" value="PROTEIN PHOSPHATASE PTC7 HOMOLOG"/>
    <property type="match status" value="1"/>
</dbReference>
<dbReference type="EC" id="3.1.3.16" evidence="1"/>
<dbReference type="Gene3D" id="3.60.40.10">
    <property type="entry name" value="PPM-type phosphatase domain"/>
    <property type="match status" value="1"/>
</dbReference>
<dbReference type="SMART" id="SM00331">
    <property type="entry name" value="PP2C_SIG"/>
    <property type="match status" value="1"/>
</dbReference>
<dbReference type="InParanoid" id="A0A0H2SA17"/>
<dbReference type="EMBL" id="KQ085893">
    <property type="protein sequence ID" value="KLO18538.1"/>
    <property type="molecule type" value="Genomic_DNA"/>
</dbReference>